<gene>
    <name evidence="1" type="ORF">US53_C0034G0011</name>
</gene>
<evidence type="ECO:0000313" key="2">
    <source>
        <dbReference type="Proteomes" id="UP000034591"/>
    </source>
</evidence>
<sequence>MLVRMSIRFYSTSQEKTTEPNAVWAEGIRQVLTRGTSLYNTLAYKDITVYVGTLTLRDHQKTKRG</sequence>
<dbReference type="EMBL" id="LBTI01000034">
    <property type="protein sequence ID" value="KKQ36876.1"/>
    <property type="molecule type" value="Genomic_DNA"/>
</dbReference>
<dbReference type="AlphaFoldDB" id="A0A0G0K8E0"/>
<organism evidence="1 2">
    <name type="scientific">Candidatus Woesebacteria bacterium GW2011_GWA1_37_7</name>
    <dbReference type="NCBI Taxonomy" id="1618545"/>
    <lineage>
        <taxon>Bacteria</taxon>
        <taxon>Candidatus Woeseibacteriota</taxon>
    </lineage>
</organism>
<comment type="caution">
    <text evidence="1">The sequence shown here is derived from an EMBL/GenBank/DDBJ whole genome shotgun (WGS) entry which is preliminary data.</text>
</comment>
<accession>A0A0G0K8E0</accession>
<dbReference type="STRING" id="1618545.US53_C0034G0011"/>
<dbReference type="Proteomes" id="UP000034591">
    <property type="component" value="Unassembled WGS sequence"/>
</dbReference>
<reference evidence="1 2" key="1">
    <citation type="journal article" date="2015" name="Nature">
        <title>rRNA introns, odd ribosomes, and small enigmatic genomes across a large radiation of phyla.</title>
        <authorList>
            <person name="Brown C.T."/>
            <person name="Hug L.A."/>
            <person name="Thomas B.C."/>
            <person name="Sharon I."/>
            <person name="Castelle C.J."/>
            <person name="Singh A."/>
            <person name="Wilkins M.J."/>
            <person name="Williams K.H."/>
            <person name="Banfield J.F."/>
        </authorList>
    </citation>
    <scope>NUCLEOTIDE SEQUENCE [LARGE SCALE GENOMIC DNA]</scope>
</reference>
<evidence type="ECO:0000313" key="1">
    <source>
        <dbReference type="EMBL" id="KKQ36876.1"/>
    </source>
</evidence>
<proteinExistence type="predicted"/>
<protein>
    <submittedName>
        <fullName evidence="1">Uncharacterized protein</fullName>
    </submittedName>
</protein>
<name>A0A0G0K8E0_9BACT</name>